<feature type="region of interest" description="Disordered" evidence="1">
    <location>
        <begin position="1"/>
        <end position="57"/>
    </location>
</feature>
<keyword evidence="3" id="KW-1185">Reference proteome</keyword>
<feature type="non-terminal residue" evidence="2">
    <location>
        <position position="57"/>
    </location>
</feature>
<dbReference type="Proteomes" id="UP000265520">
    <property type="component" value="Unassembled WGS sequence"/>
</dbReference>
<dbReference type="EMBL" id="LXQA010209069">
    <property type="protein sequence ID" value="MCI33981.1"/>
    <property type="molecule type" value="Genomic_DNA"/>
</dbReference>
<organism evidence="2 3">
    <name type="scientific">Trifolium medium</name>
    <dbReference type="NCBI Taxonomy" id="97028"/>
    <lineage>
        <taxon>Eukaryota</taxon>
        <taxon>Viridiplantae</taxon>
        <taxon>Streptophyta</taxon>
        <taxon>Embryophyta</taxon>
        <taxon>Tracheophyta</taxon>
        <taxon>Spermatophyta</taxon>
        <taxon>Magnoliopsida</taxon>
        <taxon>eudicotyledons</taxon>
        <taxon>Gunneridae</taxon>
        <taxon>Pentapetalae</taxon>
        <taxon>rosids</taxon>
        <taxon>fabids</taxon>
        <taxon>Fabales</taxon>
        <taxon>Fabaceae</taxon>
        <taxon>Papilionoideae</taxon>
        <taxon>50 kb inversion clade</taxon>
        <taxon>NPAAA clade</taxon>
        <taxon>Hologalegina</taxon>
        <taxon>IRL clade</taxon>
        <taxon>Trifolieae</taxon>
        <taxon>Trifolium</taxon>
    </lineage>
</organism>
<protein>
    <submittedName>
        <fullName evidence="2">Uncharacterized protein</fullName>
    </submittedName>
</protein>
<dbReference type="AlphaFoldDB" id="A0A392RBM4"/>
<name>A0A392RBM4_9FABA</name>
<evidence type="ECO:0000256" key="1">
    <source>
        <dbReference type="SAM" id="MobiDB-lite"/>
    </source>
</evidence>
<evidence type="ECO:0000313" key="2">
    <source>
        <dbReference type="EMBL" id="MCI33981.1"/>
    </source>
</evidence>
<sequence>MADDLFEGLPPPSSAALNHQPPPQPILSDTSSLPSAPKPILKSSLKRPNPTQSDNTQ</sequence>
<proteinExistence type="predicted"/>
<comment type="caution">
    <text evidence="2">The sequence shown here is derived from an EMBL/GenBank/DDBJ whole genome shotgun (WGS) entry which is preliminary data.</text>
</comment>
<evidence type="ECO:0000313" key="3">
    <source>
        <dbReference type="Proteomes" id="UP000265520"/>
    </source>
</evidence>
<reference evidence="2 3" key="1">
    <citation type="journal article" date="2018" name="Front. Plant Sci.">
        <title>Red Clover (Trifolium pratense) and Zigzag Clover (T. medium) - A Picture of Genomic Similarities and Differences.</title>
        <authorList>
            <person name="Dluhosova J."/>
            <person name="Istvanek J."/>
            <person name="Nedelnik J."/>
            <person name="Repkova J."/>
        </authorList>
    </citation>
    <scope>NUCLEOTIDE SEQUENCE [LARGE SCALE GENOMIC DNA]</scope>
    <source>
        <strain evidence="3">cv. 10/8</strain>
        <tissue evidence="2">Leaf</tissue>
    </source>
</reference>
<accession>A0A392RBM4</accession>